<name>A0AAV1B2B0_VICFA</name>
<evidence type="ECO:0000259" key="4">
    <source>
        <dbReference type="PROSITE" id="PS51649"/>
    </source>
</evidence>
<reference evidence="5 6" key="1">
    <citation type="submission" date="2023-01" db="EMBL/GenBank/DDBJ databases">
        <authorList>
            <person name="Kreplak J."/>
        </authorList>
    </citation>
    <scope>NUCLEOTIDE SEQUENCE [LARGE SCALE GENOMIC DNA]</scope>
</reference>
<organism evidence="5 6">
    <name type="scientific">Vicia faba</name>
    <name type="common">Broad bean</name>
    <name type="synonym">Faba vulgaris</name>
    <dbReference type="NCBI Taxonomy" id="3906"/>
    <lineage>
        <taxon>Eukaryota</taxon>
        <taxon>Viridiplantae</taxon>
        <taxon>Streptophyta</taxon>
        <taxon>Embryophyta</taxon>
        <taxon>Tracheophyta</taxon>
        <taxon>Spermatophyta</taxon>
        <taxon>Magnoliopsida</taxon>
        <taxon>eudicotyledons</taxon>
        <taxon>Gunneridae</taxon>
        <taxon>Pentapetalae</taxon>
        <taxon>rosids</taxon>
        <taxon>fabids</taxon>
        <taxon>Fabales</taxon>
        <taxon>Fabaceae</taxon>
        <taxon>Papilionoideae</taxon>
        <taxon>50 kb inversion clade</taxon>
        <taxon>NPAAA clade</taxon>
        <taxon>Hologalegina</taxon>
        <taxon>IRL clade</taxon>
        <taxon>Fabeae</taxon>
        <taxon>Vicia</taxon>
    </lineage>
</organism>
<keyword evidence="1" id="KW-0833">Ubl conjugation pathway</keyword>
<evidence type="ECO:0000256" key="1">
    <source>
        <dbReference type="ARBA" id="ARBA00022786"/>
    </source>
</evidence>
<dbReference type="InterPro" id="IPR043454">
    <property type="entry name" value="NPH3/RPT2-like"/>
</dbReference>
<evidence type="ECO:0000256" key="2">
    <source>
        <dbReference type="PROSITE-ProRule" id="PRU00982"/>
    </source>
</evidence>
<proteinExistence type="inferred from homology"/>
<feature type="domain" description="NPH3" evidence="4">
    <location>
        <begin position="208"/>
        <end position="466"/>
    </location>
</feature>
<dbReference type="Proteomes" id="UP001157006">
    <property type="component" value="Chromosome 6"/>
</dbReference>
<feature type="region of interest" description="Disordered" evidence="3">
    <location>
        <begin position="167"/>
        <end position="191"/>
    </location>
</feature>
<protein>
    <recommendedName>
        <fullName evidence="4">NPH3 domain-containing protein</fullName>
    </recommendedName>
</protein>
<dbReference type="PROSITE" id="PS51649">
    <property type="entry name" value="NPH3"/>
    <property type="match status" value="1"/>
</dbReference>
<dbReference type="InterPro" id="IPR027356">
    <property type="entry name" value="NPH3_dom"/>
</dbReference>
<dbReference type="Pfam" id="PF03000">
    <property type="entry name" value="NPH3"/>
    <property type="match status" value="1"/>
</dbReference>
<feature type="compositionally biased region" description="Low complexity" evidence="3">
    <location>
        <begin position="167"/>
        <end position="184"/>
    </location>
</feature>
<accession>A0AAV1B2B0</accession>
<dbReference type="EMBL" id="OX451741">
    <property type="protein sequence ID" value="CAI8616786.1"/>
    <property type="molecule type" value="Genomic_DNA"/>
</dbReference>
<dbReference type="PANTHER" id="PTHR32370">
    <property type="entry name" value="OS12G0117600 PROTEIN"/>
    <property type="match status" value="1"/>
</dbReference>
<gene>
    <name evidence="5" type="ORF">VFH_VI045200</name>
</gene>
<sequence length="548" mass="62309">MTNSCDLQIKINGQQIFLLKEKIISKYCGKVKKILNHQKRRCHVKEMGIRVNDFPGGSDGFELVSRFCYNNGKIPIDVSNVSLLHCCAIYLGMTEEVFDNNLLQQTQTFLEGIHYWKWNDIVLSLVSCEMFYEYADCYGLLEKIIHAVLIKIVQNSDANLNTSFTSLSSSSLSSSSTPSSPESNYAKRFSSSTQTTSEKAKSSLTSKAWWFEDLETLPPKIIEKLFRCIESYKDDNNSLIFTRFLLQYLKTATQTRNTDYRNSSEYAALAETAAYGVIFVGKKNFSCRGLFWVLRIVSRFGLSKICRTGLERLIGGMLEQATLDDLLVSGQDMGIYYDVNLVIRLVRQFVGTNGYDGMCLQKMKRVGRLIDKYLREISPDQNLKISKFLGVAECLPDTARDCFDGIYRAIDIYLESHPNVPFEERSRLCKCLNYSKLSFGASKDLAKNPRIPPTVAMQALISQQTKIPTTNFVTESPRKSHSQIVLYNQGSIDSFSQEKKHMKLNLETLKCKTVEVEKLEEMNGQVSNMFSRNVLLTPARARASPRYC</sequence>
<comment type="similarity">
    <text evidence="2">Belongs to the NPH3 family.</text>
</comment>
<evidence type="ECO:0000313" key="6">
    <source>
        <dbReference type="Proteomes" id="UP001157006"/>
    </source>
</evidence>
<evidence type="ECO:0000313" key="5">
    <source>
        <dbReference type="EMBL" id="CAI8616786.1"/>
    </source>
</evidence>
<keyword evidence="6" id="KW-1185">Reference proteome</keyword>
<evidence type="ECO:0000256" key="3">
    <source>
        <dbReference type="SAM" id="MobiDB-lite"/>
    </source>
</evidence>
<dbReference type="AlphaFoldDB" id="A0AAV1B2B0"/>